<dbReference type="InterPro" id="IPR023298">
    <property type="entry name" value="ATPase_P-typ_TM_dom_sf"/>
</dbReference>
<keyword evidence="5" id="KW-0812">Transmembrane</keyword>
<feature type="transmembrane region" description="Helical" evidence="5">
    <location>
        <begin position="477"/>
        <end position="498"/>
    </location>
</feature>
<keyword evidence="1" id="KW-0479">Metal-binding</keyword>
<sequence length="1023" mass="111364">MGSTPGEVDLENQELVPPVAISRGGCWRIIGLLNLIHSAWQFLMFTKANNHIRSSPADDESEELELTRTTNLAPASPQVSEEVSLGVEDDSTITGTSTAKDDPVSDEVNLSVEDDITTRTANAAKIQHANIAKIVKEKDFRTLESFGGIKGIAEALDTDLHKGIPGDEQDLHYRRSASVVSTTQAPTPSFFKLLIQSCCDWTIFLLLVCAILSIGFGIQQEGPSNGWLEGAVGMFAINILVVVPTMRKYFSVPQTRSTSQIEVEVYRGGNLLNVSPSDVVPGDIVCLKLGSLVPADGLFVSTGELVLQDGMELSITVDGNNPFLVYGARVVHGNGRMLVTCVGMKTTLGELMEQVRCTPNQEKLPVQLDKLSTRLQNIGLLISILMTLVLITRSVVLKDNEYPGLQADQFKGKTTASEELINVIGKLFMKSSGQISVLMTYLPLLIVGLTEGVPFSVALAITYWTKTTLSGKATAQRMLACFTMGCVSTICIGGGLTLNPVLLEVDVNYDGNQIIDTESVAGIDKQVREALYKGISTPRLMPFSPCSSIEHRLLLTWAESNLGTKNGNLLQNCTIVRSEKLSTDEEASGVVIKDSETGDMCLYWNGPATTILPLCSHYYDSKGTTKLIDEQKKHDFNEVKENMQSKHLKTIAFAYKKIDVLPEEDNRLILIGLLGVKCCTETMEAEKVIRKAGVNIIHFSVSEGESPIYGGGRPLDILHRVQCLKDEGHVVAMVGGRTNDTPALKEAHVGIVMGACTSEMARECCDLIIDNGSFSFLVTIILIGRCIHCNIRKYIQVGLTMNVSLLVTTSISTMFLGHCTVGAIQILWANILVTLSGLALLVEPPTEELMGKLPIKQTESLISKAMWRNILLQASYQAAILVSFQFKWKSLPGINEKVMESIVFNSYVLCQVFNQVSSREPEKKNVFRGILQTPCLSVAVGLSIILQVVFVEIAHKVAANARLNGAQWGVCLLMAMVSWAIDLAGKCVLGVIMEIRTPDSDIGSSSMKSFAVSESASNRELLD</sequence>
<dbReference type="GO" id="GO:0000166">
    <property type="term" value="F:nucleotide binding"/>
    <property type="evidence" value="ECO:0007669"/>
    <property type="project" value="InterPro"/>
</dbReference>
<dbReference type="AlphaFoldDB" id="A0AAW1XN24"/>
<dbReference type="PANTHER" id="PTHR24093">
    <property type="entry name" value="CATION TRANSPORTING ATPASE"/>
    <property type="match status" value="1"/>
</dbReference>
<reference evidence="8 9" key="1">
    <citation type="journal article" date="2023" name="G3 (Bethesda)">
        <title>A chromosome-length genome assembly and annotation of blackberry (Rubus argutus, cv. 'Hillquist').</title>
        <authorList>
            <person name="Bruna T."/>
            <person name="Aryal R."/>
            <person name="Dudchenko O."/>
            <person name="Sargent D.J."/>
            <person name="Mead D."/>
            <person name="Buti M."/>
            <person name="Cavallini A."/>
            <person name="Hytonen T."/>
            <person name="Andres J."/>
            <person name="Pham M."/>
            <person name="Weisz D."/>
            <person name="Mascagni F."/>
            <person name="Usai G."/>
            <person name="Natali L."/>
            <person name="Bassil N."/>
            <person name="Fernandez G.E."/>
            <person name="Lomsadze A."/>
            <person name="Armour M."/>
            <person name="Olukolu B."/>
            <person name="Poorten T."/>
            <person name="Britton C."/>
            <person name="Davik J."/>
            <person name="Ashrafi H."/>
            <person name="Aiden E.L."/>
            <person name="Borodovsky M."/>
            <person name="Worthington M."/>
        </authorList>
    </citation>
    <scope>NUCLEOTIDE SEQUENCE [LARGE SCALE GENOMIC DNA]</scope>
    <source>
        <strain evidence="8">PI 553951</strain>
    </source>
</reference>
<dbReference type="GO" id="GO:0005388">
    <property type="term" value="F:P-type calcium transporter activity"/>
    <property type="evidence" value="ECO:0007669"/>
    <property type="project" value="TreeGrafter"/>
</dbReference>
<feature type="domain" description="P-type ATPase A" evidence="6">
    <location>
        <begin position="259"/>
        <end position="355"/>
    </location>
</feature>
<feature type="transmembrane region" description="Helical" evidence="5">
    <location>
        <begin position="966"/>
        <end position="985"/>
    </location>
</feature>
<dbReference type="Pfam" id="PF13246">
    <property type="entry name" value="Cation_ATPase"/>
    <property type="match status" value="1"/>
</dbReference>
<feature type="domain" description="Cation-transporting P-type ATPase C-terminal" evidence="7">
    <location>
        <begin position="823"/>
        <end position="986"/>
    </location>
</feature>
<comment type="caution">
    <text evidence="8">The sequence shown here is derived from an EMBL/GenBank/DDBJ whole genome shotgun (WGS) entry which is preliminary data.</text>
</comment>
<dbReference type="InterPro" id="IPR006068">
    <property type="entry name" value="ATPase_P-typ_cation-transptr_C"/>
</dbReference>
<protein>
    <recommendedName>
        <fullName evidence="10">Calcium-transporting ATPase</fullName>
    </recommendedName>
</protein>
<keyword evidence="9" id="KW-1185">Reference proteome</keyword>
<evidence type="ECO:0000259" key="7">
    <source>
        <dbReference type="Pfam" id="PF00689"/>
    </source>
</evidence>
<proteinExistence type="predicted"/>
<evidence type="ECO:0000256" key="2">
    <source>
        <dbReference type="ARBA" id="ARBA00022837"/>
    </source>
</evidence>
<dbReference type="InterPro" id="IPR023299">
    <property type="entry name" value="ATPase_P-typ_cyto_dom_N"/>
</dbReference>
<evidence type="ECO:0008006" key="10">
    <source>
        <dbReference type="Google" id="ProtNLM"/>
    </source>
</evidence>
<dbReference type="InterPro" id="IPR059000">
    <property type="entry name" value="ATPase_P-type_domA"/>
</dbReference>
<feature type="transmembrane region" description="Helical" evidence="5">
    <location>
        <begin position="799"/>
        <end position="817"/>
    </location>
</feature>
<feature type="transmembrane region" description="Helical" evidence="5">
    <location>
        <begin position="201"/>
        <end position="220"/>
    </location>
</feature>
<organism evidence="8 9">
    <name type="scientific">Rubus argutus</name>
    <name type="common">Southern blackberry</name>
    <dbReference type="NCBI Taxonomy" id="59490"/>
    <lineage>
        <taxon>Eukaryota</taxon>
        <taxon>Viridiplantae</taxon>
        <taxon>Streptophyta</taxon>
        <taxon>Embryophyta</taxon>
        <taxon>Tracheophyta</taxon>
        <taxon>Spermatophyta</taxon>
        <taxon>Magnoliopsida</taxon>
        <taxon>eudicotyledons</taxon>
        <taxon>Gunneridae</taxon>
        <taxon>Pentapetalae</taxon>
        <taxon>rosids</taxon>
        <taxon>fabids</taxon>
        <taxon>Rosales</taxon>
        <taxon>Rosaceae</taxon>
        <taxon>Rosoideae</taxon>
        <taxon>Rosoideae incertae sedis</taxon>
        <taxon>Rubus</taxon>
    </lineage>
</organism>
<evidence type="ECO:0000313" key="9">
    <source>
        <dbReference type="Proteomes" id="UP001457282"/>
    </source>
</evidence>
<dbReference type="SUPFAM" id="SSF56784">
    <property type="entry name" value="HAD-like"/>
    <property type="match status" value="1"/>
</dbReference>
<keyword evidence="2" id="KW-0106">Calcium</keyword>
<feature type="transmembrane region" description="Helical" evidence="5">
    <location>
        <begin position="823"/>
        <end position="842"/>
    </location>
</feature>
<dbReference type="Pfam" id="PF00122">
    <property type="entry name" value="E1-E2_ATPase"/>
    <property type="match status" value="1"/>
</dbReference>
<name>A0AAW1XN24_RUBAR</name>
<dbReference type="EMBL" id="JBEDUW010000003">
    <property type="protein sequence ID" value="KAK9937318.1"/>
    <property type="molecule type" value="Genomic_DNA"/>
</dbReference>
<feature type="region of interest" description="Disordered" evidence="4">
    <location>
        <begin position="69"/>
        <end position="105"/>
    </location>
</feature>
<dbReference type="InterPro" id="IPR008250">
    <property type="entry name" value="ATPase_P-typ_transduc_dom_A_sf"/>
</dbReference>
<gene>
    <name evidence="8" type="ORF">M0R45_014116</name>
</gene>
<dbReference type="InterPro" id="IPR036412">
    <property type="entry name" value="HAD-like_sf"/>
</dbReference>
<feature type="transmembrane region" description="Helical" evidence="5">
    <location>
        <begin position="226"/>
        <end position="246"/>
    </location>
</feature>
<keyword evidence="3" id="KW-0460">Magnesium</keyword>
<feature type="transmembrane region" description="Helical" evidence="5">
    <location>
        <begin position="441"/>
        <end position="465"/>
    </location>
</feature>
<dbReference type="Gene3D" id="1.20.1110.10">
    <property type="entry name" value="Calcium-transporting ATPase, transmembrane domain"/>
    <property type="match status" value="2"/>
</dbReference>
<keyword evidence="5" id="KW-0472">Membrane</keyword>
<dbReference type="GO" id="GO:0005886">
    <property type="term" value="C:plasma membrane"/>
    <property type="evidence" value="ECO:0007669"/>
    <property type="project" value="TreeGrafter"/>
</dbReference>
<evidence type="ECO:0000256" key="3">
    <source>
        <dbReference type="ARBA" id="ARBA00022842"/>
    </source>
</evidence>
<dbReference type="PRINTS" id="PR00119">
    <property type="entry name" value="CATATPASE"/>
</dbReference>
<evidence type="ECO:0000313" key="8">
    <source>
        <dbReference type="EMBL" id="KAK9937318.1"/>
    </source>
</evidence>
<dbReference type="Proteomes" id="UP001457282">
    <property type="component" value="Unassembled WGS sequence"/>
</dbReference>
<feature type="transmembrane region" description="Helical" evidence="5">
    <location>
        <begin position="378"/>
        <end position="396"/>
    </location>
</feature>
<dbReference type="Gene3D" id="2.70.150.10">
    <property type="entry name" value="Calcium-transporting ATPase, cytoplasmic transduction domain A"/>
    <property type="match status" value="1"/>
</dbReference>
<feature type="transmembrane region" description="Helical" evidence="5">
    <location>
        <begin position="929"/>
        <end position="954"/>
    </location>
</feature>
<feature type="compositionally biased region" description="Polar residues" evidence="4">
    <location>
        <begin position="69"/>
        <end position="81"/>
    </location>
</feature>
<dbReference type="PANTHER" id="PTHR24093:SF470">
    <property type="entry name" value="CALCIUM-TRANSPORTING ATPASE 12, PLASMA MEMBRANE-TYPE-LIKE"/>
    <property type="match status" value="1"/>
</dbReference>
<dbReference type="SUPFAM" id="SSF81665">
    <property type="entry name" value="Calcium ATPase, transmembrane domain M"/>
    <property type="match status" value="1"/>
</dbReference>
<keyword evidence="5" id="KW-1133">Transmembrane helix</keyword>
<evidence type="ECO:0000256" key="4">
    <source>
        <dbReference type="SAM" id="MobiDB-lite"/>
    </source>
</evidence>
<dbReference type="GO" id="GO:0046872">
    <property type="term" value="F:metal ion binding"/>
    <property type="evidence" value="ECO:0007669"/>
    <property type="project" value="UniProtKB-KW"/>
</dbReference>
<dbReference type="SUPFAM" id="SSF81653">
    <property type="entry name" value="Calcium ATPase, transduction domain A"/>
    <property type="match status" value="1"/>
</dbReference>
<evidence type="ECO:0000256" key="5">
    <source>
        <dbReference type="SAM" id="Phobius"/>
    </source>
</evidence>
<feature type="transmembrane region" description="Helical" evidence="5">
    <location>
        <begin position="767"/>
        <end position="787"/>
    </location>
</feature>
<accession>A0AAW1XN24</accession>
<evidence type="ECO:0000259" key="6">
    <source>
        <dbReference type="Pfam" id="PF00122"/>
    </source>
</evidence>
<evidence type="ECO:0000256" key="1">
    <source>
        <dbReference type="ARBA" id="ARBA00022723"/>
    </source>
</evidence>
<dbReference type="Gene3D" id="3.40.1110.10">
    <property type="entry name" value="Calcium-transporting ATPase, cytoplasmic domain N"/>
    <property type="match status" value="1"/>
</dbReference>
<dbReference type="Pfam" id="PF00689">
    <property type="entry name" value="Cation_ATPase_C"/>
    <property type="match status" value="1"/>
</dbReference>